<dbReference type="Proteomes" id="UP001597187">
    <property type="component" value="Unassembled WGS sequence"/>
</dbReference>
<feature type="transmembrane region" description="Helical" evidence="1">
    <location>
        <begin position="31"/>
        <end position="54"/>
    </location>
</feature>
<name>A0ABD6AY09_9EURY</name>
<gene>
    <name evidence="2" type="ORF">ACFSBT_13315</name>
</gene>
<dbReference type="AlphaFoldDB" id="A0ABD6AY09"/>
<feature type="transmembrane region" description="Helical" evidence="1">
    <location>
        <begin position="7"/>
        <end position="25"/>
    </location>
</feature>
<evidence type="ECO:0000313" key="3">
    <source>
        <dbReference type="Proteomes" id="UP001597187"/>
    </source>
</evidence>
<keyword evidence="3" id="KW-1185">Reference proteome</keyword>
<proteinExistence type="predicted"/>
<keyword evidence="1" id="KW-0812">Transmembrane</keyword>
<comment type="caution">
    <text evidence="2">The sequence shown here is derived from an EMBL/GenBank/DDBJ whole genome shotgun (WGS) entry which is preliminary data.</text>
</comment>
<organism evidence="2 3">
    <name type="scientific">Halomarina rubra</name>
    <dbReference type="NCBI Taxonomy" id="2071873"/>
    <lineage>
        <taxon>Archaea</taxon>
        <taxon>Methanobacteriati</taxon>
        <taxon>Methanobacteriota</taxon>
        <taxon>Stenosarchaea group</taxon>
        <taxon>Halobacteria</taxon>
        <taxon>Halobacteriales</taxon>
        <taxon>Natronomonadaceae</taxon>
        <taxon>Halomarina</taxon>
    </lineage>
</organism>
<protein>
    <submittedName>
        <fullName evidence="2">Uncharacterized protein</fullName>
    </submittedName>
</protein>
<sequence length="72" mass="7483">MGYTWQYYDLVLLGVFASMATGFVVGTLTTVATTTSVTVCGLFAVAIIGHGLFVNGPVDAPEDLADPVEALN</sequence>
<keyword evidence="1" id="KW-0472">Membrane</keyword>
<reference evidence="2 3" key="1">
    <citation type="journal article" date="2019" name="Int. J. Syst. Evol. Microbiol.">
        <title>The Global Catalogue of Microorganisms (GCM) 10K type strain sequencing project: providing services to taxonomists for standard genome sequencing and annotation.</title>
        <authorList>
            <consortium name="The Broad Institute Genomics Platform"/>
            <consortium name="The Broad Institute Genome Sequencing Center for Infectious Disease"/>
            <person name="Wu L."/>
            <person name="Ma J."/>
        </authorList>
    </citation>
    <scope>NUCLEOTIDE SEQUENCE [LARGE SCALE GENOMIC DNA]</scope>
    <source>
        <strain evidence="2 3">CGMCC 1.12563</strain>
    </source>
</reference>
<accession>A0ABD6AY09</accession>
<evidence type="ECO:0000256" key="1">
    <source>
        <dbReference type="SAM" id="Phobius"/>
    </source>
</evidence>
<evidence type="ECO:0000313" key="2">
    <source>
        <dbReference type="EMBL" id="MFD1514255.1"/>
    </source>
</evidence>
<dbReference type="RefSeq" id="WP_250874229.1">
    <property type="nucleotide sequence ID" value="NZ_JALXFV010000007.1"/>
</dbReference>
<dbReference type="Pfam" id="PF26047">
    <property type="entry name" value="DUF8015"/>
    <property type="match status" value="1"/>
</dbReference>
<dbReference type="EMBL" id="JBHUDC010000007">
    <property type="protein sequence ID" value="MFD1514255.1"/>
    <property type="molecule type" value="Genomic_DNA"/>
</dbReference>
<dbReference type="InterPro" id="IPR058328">
    <property type="entry name" value="DUF8015"/>
</dbReference>
<keyword evidence="1" id="KW-1133">Transmembrane helix</keyword>